<feature type="domain" description="Acyltransferase 3" evidence="3">
    <location>
        <begin position="407"/>
        <end position="811"/>
    </location>
</feature>
<feature type="transmembrane region" description="Helical" evidence="2">
    <location>
        <begin position="497"/>
        <end position="519"/>
    </location>
</feature>
<feature type="transmembrane region" description="Helical" evidence="2">
    <location>
        <begin position="640"/>
        <end position="658"/>
    </location>
</feature>
<feature type="region of interest" description="Disordered" evidence="1">
    <location>
        <begin position="263"/>
        <end position="300"/>
    </location>
</feature>
<dbReference type="PANTHER" id="PTHR11161:SF0">
    <property type="entry name" value="O-ACYLTRANSFERASE LIKE PROTEIN"/>
    <property type="match status" value="1"/>
</dbReference>
<feature type="transmembrane region" description="Helical" evidence="2">
    <location>
        <begin position="449"/>
        <end position="476"/>
    </location>
</feature>
<evidence type="ECO:0000256" key="2">
    <source>
        <dbReference type="SAM" id="Phobius"/>
    </source>
</evidence>
<dbReference type="Pfam" id="PF01757">
    <property type="entry name" value="Acyl_transf_3"/>
    <property type="match status" value="1"/>
</dbReference>
<sequence>MNNTLKYVHLSKFKSTYIILILGFASILAMVRTFELQKPLLSNEKSNLLMKKYSFDDSSSSMNCYNQILNYTTNFLKEPFSLINMAQSRDFFEVGSPEICEEFSEFGRVISLKQEVKGQPGSFKQYFCVPKECDQNLAIKINRIMKRLSPIACKKSQYNVGNNANNSQNSCIFTAEYPEDQLKQQKDDIQSGFLVWIIVICSYSTLVLVSTFYDMIIRFRNEKLSLEKLKDLQQSLQQKDSLNKTILQLLQESNQENVTDILGDHNETQGTEDLDQGQTRSSGQIISNRTNQQNSGKKQTNTMGFSALGRFWNHRSSESAQSKVNIHDNSNNASFFKQSYAINGESTPQKAPSISNFLTEQQSMSGEISYKFIHDRKNHSYLTLLSLGRNFDIFFAERTLDEQELNILDGLKVLVFLWIWIVQSITMNLDKQIMNKWRLTDWSTQSNILLGLAASSQIGIDVFYILSAFFMTYKIIRIAKEYNGISLSILLQVYIQRLIRILPVYWFLFITSWILLWHLEESNVKNSLKLNYENCSDYWWTIFVTINNLVPQETDQKCFYWGSFISTELQLFTFLPIIMILYTKFSRVTVFILLILLTLATILNFNLFFVGDYKLGYQYLADINIAKEYGISPFTRIDSYIFGILVAFVYEQIIWFQLEARAREKQQYFMLNQLHISHVAPFFLIISSFVFFLLHVIFYFNINWSSSSDQYTRDNRIINSVLMAIGKIFFFISLLQFMTYIFVYKSRLLQHFLGSYFFQGLSKLILGAYLVMPIITKSYLSLTYQTTVMTSTLIIYQYSLIVIVCFGISLLTFIMIEQPIGDLLRLLTHDMIRICSRKQSNES</sequence>
<dbReference type="PANTHER" id="PTHR11161">
    <property type="entry name" value="O-ACYLTRANSFERASE"/>
    <property type="match status" value="1"/>
</dbReference>
<dbReference type="InterPro" id="IPR052728">
    <property type="entry name" value="O2_lipid_transport_reg"/>
</dbReference>
<keyword evidence="2" id="KW-1133">Transmembrane helix</keyword>
<gene>
    <name evidence="4" type="primary">Contig16536.g17604</name>
    <name evidence="4" type="ORF">STYLEM_17153</name>
</gene>
<dbReference type="InterPro" id="IPR002656">
    <property type="entry name" value="Acyl_transf_3_dom"/>
</dbReference>
<feature type="compositionally biased region" description="Polar residues" evidence="1">
    <location>
        <begin position="276"/>
        <end position="300"/>
    </location>
</feature>
<evidence type="ECO:0000259" key="3">
    <source>
        <dbReference type="Pfam" id="PF01757"/>
    </source>
</evidence>
<feature type="transmembrane region" description="Helical" evidence="2">
    <location>
        <begin position="193"/>
        <end position="213"/>
    </location>
</feature>
<feature type="transmembrane region" description="Helical" evidence="2">
    <location>
        <begin position="795"/>
        <end position="816"/>
    </location>
</feature>
<evidence type="ECO:0000313" key="5">
    <source>
        <dbReference type="Proteomes" id="UP000039865"/>
    </source>
</evidence>
<evidence type="ECO:0000256" key="1">
    <source>
        <dbReference type="SAM" id="MobiDB-lite"/>
    </source>
</evidence>
<dbReference type="OrthoDB" id="293524at2759"/>
<keyword evidence="2" id="KW-0472">Membrane</keyword>
<evidence type="ECO:0000313" key="4">
    <source>
        <dbReference type="EMBL" id="CDW88038.1"/>
    </source>
</evidence>
<dbReference type="InParanoid" id="A0A078B3F5"/>
<dbReference type="AlphaFoldDB" id="A0A078B3F5"/>
<organism evidence="4 5">
    <name type="scientific">Stylonychia lemnae</name>
    <name type="common">Ciliate</name>
    <dbReference type="NCBI Taxonomy" id="5949"/>
    <lineage>
        <taxon>Eukaryota</taxon>
        <taxon>Sar</taxon>
        <taxon>Alveolata</taxon>
        <taxon>Ciliophora</taxon>
        <taxon>Intramacronucleata</taxon>
        <taxon>Spirotrichea</taxon>
        <taxon>Stichotrichia</taxon>
        <taxon>Sporadotrichida</taxon>
        <taxon>Oxytrichidae</taxon>
        <taxon>Stylonychinae</taxon>
        <taxon>Stylonychia</taxon>
    </lineage>
</organism>
<feature type="transmembrane region" description="Helical" evidence="2">
    <location>
        <begin position="756"/>
        <end position="775"/>
    </location>
</feature>
<protein>
    <recommendedName>
        <fullName evidence="3">Acyltransferase 3 domain-containing protein</fullName>
    </recommendedName>
</protein>
<keyword evidence="5" id="KW-1185">Reference proteome</keyword>
<keyword evidence="2" id="KW-0812">Transmembrane</keyword>
<reference evidence="4 5" key="1">
    <citation type="submission" date="2014-06" db="EMBL/GenBank/DDBJ databases">
        <authorList>
            <person name="Swart Estienne"/>
        </authorList>
    </citation>
    <scope>NUCLEOTIDE SEQUENCE [LARGE SCALE GENOMIC DNA]</scope>
    <source>
        <strain evidence="4 5">130c</strain>
    </source>
</reference>
<dbReference type="EMBL" id="CCKQ01016160">
    <property type="protein sequence ID" value="CDW88038.1"/>
    <property type="molecule type" value="Genomic_DNA"/>
</dbReference>
<feature type="transmembrane region" description="Helical" evidence="2">
    <location>
        <begin position="720"/>
        <end position="744"/>
    </location>
</feature>
<feature type="transmembrane region" description="Helical" evidence="2">
    <location>
        <begin position="559"/>
        <end position="581"/>
    </location>
</feature>
<feature type="transmembrane region" description="Helical" evidence="2">
    <location>
        <begin position="588"/>
        <end position="610"/>
    </location>
</feature>
<feature type="transmembrane region" description="Helical" evidence="2">
    <location>
        <begin position="679"/>
        <end position="700"/>
    </location>
</feature>
<accession>A0A078B3F5</accession>
<proteinExistence type="predicted"/>
<dbReference type="GO" id="GO:0016747">
    <property type="term" value="F:acyltransferase activity, transferring groups other than amino-acyl groups"/>
    <property type="evidence" value="ECO:0007669"/>
    <property type="project" value="InterPro"/>
</dbReference>
<name>A0A078B3F5_STYLE</name>
<dbReference type="Proteomes" id="UP000039865">
    <property type="component" value="Unassembled WGS sequence"/>
</dbReference>